<dbReference type="RefSeq" id="WP_058020914.1">
    <property type="nucleotide sequence ID" value="NZ_CP013189.1"/>
</dbReference>
<protein>
    <recommendedName>
        <fullName evidence="4">Type IV pilus biogenesis protein PilP</fullName>
    </recommendedName>
</protein>
<evidence type="ECO:0000313" key="2">
    <source>
        <dbReference type="EMBL" id="ALO45370.1"/>
    </source>
</evidence>
<dbReference type="AlphaFoldDB" id="A0A0S2KAQ3"/>
<dbReference type="STRING" id="1249552.PS2015_690"/>
<evidence type="ECO:0000313" key="3">
    <source>
        <dbReference type="Proteomes" id="UP000065641"/>
    </source>
</evidence>
<keyword evidence="1" id="KW-0732">Signal</keyword>
<accession>A0A0S2KAQ3</accession>
<gene>
    <name evidence="2" type="ORF">PS2015_690</name>
</gene>
<sequence length="204" mass="21968" precursor="true">MSIRYCFLSTLLISAISTTSATAQTASLGRFFSTPSERAALDALRDELLQEIRLEELSSIQLIGGSDDDFVPLPPDMELYLSGTLRHGNGQHTIWLNGEAVAESDLPDGYSLVTTGMVTSLRIAGNRGVFTLRPGQVLRLMDGSITEQAFVPPPANATRTNQSTRPAVGVQTQAPDAVEIDSIDGNLGGIMSMLETLRMLQENL</sequence>
<feature type="signal peptide" evidence="1">
    <location>
        <begin position="1"/>
        <end position="23"/>
    </location>
</feature>
<proteinExistence type="predicted"/>
<dbReference type="KEGG" id="pspi:PS2015_690"/>
<dbReference type="Proteomes" id="UP000065641">
    <property type="component" value="Chromosome"/>
</dbReference>
<organism evidence="2 3">
    <name type="scientific">Pseudohongiella spirulinae</name>
    <dbReference type="NCBI Taxonomy" id="1249552"/>
    <lineage>
        <taxon>Bacteria</taxon>
        <taxon>Pseudomonadati</taxon>
        <taxon>Pseudomonadota</taxon>
        <taxon>Gammaproteobacteria</taxon>
        <taxon>Pseudomonadales</taxon>
        <taxon>Pseudohongiellaceae</taxon>
        <taxon>Pseudohongiella</taxon>
    </lineage>
</organism>
<name>A0A0S2KAQ3_9GAMM</name>
<keyword evidence="3" id="KW-1185">Reference proteome</keyword>
<evidence type="ECO:0008006" key="4">
    <source>
        <dbReference type="Google" id="ProtNLM"/>
    </source>
</evidence>
<evidence type="ECO:0000256" key="1">
    <source>
        <dbReference type="SAM" id="SignalP"/>
    </source>
</evidence>
<dbReference type="EMBL" id="CP013189">
    <property type="protein sequence ID" value="ALO45370.1"/>
    <property type="molecule type" value="Genomic_DNA"/>
</dbReference>
<reference evidence="3" key="1">
    <citation type="submission" date="2015-11" db="EMBL/GenBank/DDBJ databases">
        <authorList>
            <person name="Kim K.M."/>
        </authorList>
    </citation>
    <scope>NUCLEOTIDE SEQUENCE [LARGE SCALE GENOMIC DNA]</scope>
    <source>
        <strain evidence="3">KCTC 32221</strain>
    </source>
</reference>
<feature type="chain" id="PRO_5006601389" description="Type IV pilus biogenesis protein PilP" evidence="1">
    <location>
        <begin position="24"/>
        <end position="204"/>
    </location>
</feature>